<dbReference type="InterPro" id="IPR036091">
    <property type="entry name" value="Prodiol/glycerol_DeHase__sf_su"/>
</dbReference>
<name>A0A285ND88_9HYPH</name>
<accession>A0A285ND88</accession>
<evidence type="ECO:0000313" key="2">
    <source>
        <dbReference type="EMBL" id="SNZ06863.1"/>
    </source>
</evidence>
<organism evidence="2 3">
    <name type="scientific">Cohaesibacter gelatinilyticus</name>
    <dbReference type="NCBI Taxonomy" id="372072"/>
    <lineage>
        <taxon>Bacteria</taxon>
        <taxon>Pseudomonadati</taxon>
        <taxon>Pseudomonadota</taxon>
        <taxon>Alphaproteobacteria</taxon>
        <taxon>Hyphomicrobiales</taxon>
        <taxon>Cohaesibacteraceae</taxon>
    </lineage>
</organism>
<dbReference type="Proteomes" id="UP000219439">
    <property type="component" value="Unassembled WGS sequence"/>
</dbReference>
<reference evidence="2 3" key="1">
    <citation type="submission" date="2017-09" db="EMBL/GenBank/DDBJ databases">
        <authorList>
            <person name="Ehlers B."/>
            <person name="Leendertz F.H."/>
        </authorList>
    </citation>
    <scope>NUCLEOTIDE SEQUENCE [LARGE SCALE GENOMIC DNA]</scope>
    <source>
        <strain evidence="2 3">DSM 18289</strain>
    </source>
</reference>
<feature type="compositionally biased region" description="Polar residues" evidence="1">
    <location>
        <begin position="1"/>
        <end position="10"/>
    </location>
</feature>
<dbReference type="OrthoDB" id="3732589at2"/>
<dbReference type="Pfam" id="PF02287">
    <property type="entry name" value="Dehydratase_SU"/>
    <property type="match status" value="1"/>
</dbReference>
<dbReference type="SUPFAM" id="SSF47148">
    <property type="entry name" value="Diol dehydratase, gamma subunit"/>
    <property type="match status" value="1"/>
</dbReference>
<keyword evidence="3" id="KW-1185">Reference proteome</keyword>
<dbReference type="Gene3D" id="1.10.1510.20">
    <property type="entry name" value="Propanediol/glycerol dehydratase, small subunit"/>
    <property type="match status" value="1"/>
</dbReference>
<dbReference type="RefSeq" id="WP_097151876.1">
    <property type="nucleotide sequence ID" value="NZ_OBEL01000001.1"/>
</dbReference>
<dbReference type="InterPro" id="IPR003207">
    <property type="entry name" value="Ppandiol/glycerol_DeHydtase_su"/>
</dbReference>
<evidence type="ECO:0000256" key="1">
    <source>
        <dbReference type="SAM" id="MobiDB-lite"/>
    </source>
</evidence>
<dbReference type="AlphaFoldDB" id="A0A285ND88"/>
<dbReference type="EMBL" id="OBEL01000001">
    <property type="protein sequence ID" value="SNZ06863.1"/>
    <property type="molecule type" value="Genomic_DNA"/>
</dbReference>
<evidence type="ECO:0000313" key="3">
    <source>
        <dbReference type="Proteomes" id="UP000219439"/>
    </source>
</evidence>
<proteinExistence type="predicted"/>
<protein>
    <submittedName>
        <fullName evidence="2">Glycerol dehydratase, cobalamin-dependent, gamma subunit</fullName>
    </submittedName>
</protein>
<feature type="region of interest" description="Disordered" evidence="1">
    <location>
        <begin position="1"/>
        <end position="25"/>
    </location>
</feature>
<sequence>MTNDKTTKNLTYPFGKHHRSEIPSRSGKTLENIELDNVLAGTVSPDDLAIQRVTLEAQAQVATEAGYTEVAENLLRAAEMTNIPDDEILDMYEALRPGRSTYYQLLSLSQRISSQFDAELTGNYIREAADAYRDTGLLKMEDD</sequence>
<gene>
    <name evidence="2" type="ORF">SAMN06265368_0563</name>
</gene>